<dbReference type="Proteomes" id="UP000244811">
    <property type="component" value="Chromosome 2"/>
</dbReference>
<evidence type="ECO:0000313" key="1">
    <source>
        <dbReference type="EMBL" id="UKK01763.2"/>
    </source>
</evidence>
<name>A0A976MC95_THEOR</name>
<proteinExistence type="predicted"/>
<protein>
    <submittedName>
        <fullName evidence="1">Uncharacterized protein</fullName>
    </submittedName>
</protein>
<reference evidence="1" key="1">
    <citation type="submission" date="2022-07" db="EMBL/GenBank/DDBJ databases">
        <title>Evaluation of T. orientalis genome assembly methods using nanopore sequencing and analysis of variation between genomes.</title>
        <authorList>
            <person name="Yam J."/>
            <person name="Micallef M.L."/>
            <person name="Liu M."/>
            <person name="Djordjevic S.P."/>
            <person name="Bogema D.R."/>
            <person name="Jenkins C."/>
        </authorList>
    </citation>
    <scope>NUCLEOTIDE SEQUENCE</scope>
    <source>
        <strain evidence="1">Goon Nure</strain>
    </source>
</reference>
<dbReference type="EMBL" id="CP056071">
    <property type="protein sequence ID" value="UKK01763.2"/>
    <property type="molecule type" value="Genomic_DNA"/>
</dbReference>
<organism evidence="1 2">
    <name type="scientific">Theileria orientalis</name>
    <dbReference type="NCBI Taxonomy" id="68886"/>
    <lineage>
        <taxon>Eukaryota</taxon>
        <taxon>Sar</taxon>
        <taxon>Alveolata</taxon>
        <taxon>Apicomplexa</taxon>
        <taxon>Aconoidasida</taxon>
        <taxon>Piroplasmida</taxon>
        <taxon>Theileriidae</taxon>
        <taxon>Theileria</taxon>
    </lineage>
</organism>
<evidence type="ECO:0000313" key="2">
    <source>
        <dbReference type="Proteomes" id="UP000244811"/>
    </source>
</evidence>
<gene>
    <name evidence="1" type="ORF">MACK_001116</name>
</gene>
<dbReference type="AlphaFoldDB" id="A0A976MC95"/>
<accession>A0A976MC95</accession>
<sequence length="321" mass="37046">MASIAGSLYLDIREGRKITFGGNPETFLKIEKVDYKNNAFEVYTQTFVGYQENKCDWRKSKHVSKPINPPNLSISEFDFKTIDTRDFFKSDPLIQIIIVYSKDAKDKNDAALVIGFVTKSGVKKYYVVSEIYAKNYMVKMSSLRHIDESHLLDELCKENYTKNNVLTIKIDTKNSYHNVDVKNENVKPTEFQKYNHTVKSSDSRHVKSAVDCDSKCEFTGFKPEEYTKLGEVDVYFHESDSNQRVPLLVEFKPLSGQQLGGNGKDKKVQYQLKTIKKEEDDDKPKEWTKTYEKGLSETVDKILKPMMKYPNVKQISPYLGV</sequence>